<organism evidence="1 2">
    <name type="scientific">Paenibacillus vini</name>
    <dbReference type="NCBI Taxonomy" id="1476024"/>
    <lineage>
        <taxon>Bacteria</taxon>
        <taxon>Bacillati</taxon>
        <taxon>Bacillota</taxon>
        <taxon>Bacilli</taxon>
        <taxon>Bacillales</taxon>
        <taxon>Paenibacillaceae</taxon>
        <taxon>Paenibacillus</taxon>
    </lineage>
</organism>
<dbReference type="Gene3D" id="3.30.450.20">
    <property type="entry name" value="PAS domain"/>
    <property type="match status" value="1"/>
</dbReference>
<dbReference type="EMBL" id="BOSL01000009">
    <property type="protein sequence ID" value="GIP54111.1"/>
    <property type="molecule type" value="Genomic_DNA"/>
</dbReference>
<evidence type="ECO:0000313" key="1">
    <source>
        <dbReference type="EMBL" id="GIP54111.1"/>
    </source>
</evidence>
<comment type="caution">
    <text evidence="1">The sequence shown here is derived from an EMBL/GenBank/DDBJ whole genome shotgun (WGS) entry which is preliminary data.</text>
</comment>
<keyword evidence="2" id="KW-1185">Reference proteome</keyword>
<dbReference type="SUPFAM" id="SSF55785">
    <property type="entry name" value="PYP-like sensor domain (PAS domain)"/>
    <property type="match status" value="1"/>
</dbReference>
<protein>
    <recommendedName>
        <fullName evidence="3">PAS fold-4 domain-containing protein</fullName>
    </recommendedName>
</protein>
<evidence type="ECO:0008006" key="3">
    <source>
        <dbReference type="Google" id="ProtNLM"/>
    </source>
</evidence>
<proteinExistence type="predicted"/>
<sequence>MTEPLSLLKEAAHFLPKGVAFVDPNGTIQFVNRTWVKLALLHGLSPLWDRPGLNLERHFENFIGDNAPLVRELWPSLKCILEGNSLYYSTEIYSNHLESRWYLLEAVPLNLEGMIRLRGMLLVYSDITGYKDLESQLKEATCQIRTLRGLLPICAVCKQIKDEQENWNSIEEYLMKHTHAEFTHDICPECIRLLYPQYSSILDQPNDL</sequence>
<accession>A0ABQ4MDM4</accession>
<dbReference type="InterPro" id="IPR035965">
    <property type="entry name" value="PAS-like_dom_sf"/>
</dbReference>
<reference evidence="1 2" key="1">
    <citation type="submission" date="2021-03" db="EMBL/GenBank/DDBJ databases">
        <title>Antimicrobial resistance genes in bacteria isolated from Japanese honey, and their potential for conferring macrolide and lincosamide resistance in the American foulbrood pathogen Paenibacillus larvae.</title>
        <authorList>
            <person name="Okamoto M."/>
            <person name="Kumagai M."/>
            <person name="Kanamori H."/>
            <person name="Takamatsu D."/>
        </authorList>
    </citation>
    <scope>NUCLEOTIDE SEQUENCE [LARGE SCALE GENOMIC DNA]</scope>
    <source>
        <strain evidence="1 2">J42TS3</strain>
    </source>
</reference>
<dbReference type="RefSeq" id="WP_213655478.1">
    <property type="nucleotide sequence ID" value="NZ_BOSL01000009.1"/>
</dbReference>
<gene>
    <name evidence="1" type="ORF">J42TS3_31460</name>
</gene>
<dbReference type="Proteomes" id="UP000679992">
    <property type="component" value="Unassembled WGS sequence"/>
</dbReference>
<evidence type="ECO:0000313" key="2">
    <source>
        <dbReference type="Proteomes" id="UP000679992"/>
    </source>
</evidence>
<name>A0ABQ4MDM4_9BACL</name>